<protein>
    <submittedName>
        <fullName evidence="3">Allophanate hydrolase</fullName>
    </submittedName>
</protein>
<dbReference type="Pfam" id="PF21986">
    <property type="entry name" value="AH_C"/>
    <property type="match status" value="1"/>
</dbReference>
<dbReference type="InterPro" id="IPR000120">
    <property type="entry name" value="Amidase"/>
</dbReference>
<dbReference type="Proteomes" id="UP000075787">
    <property type="component" value="Unassembled WGS sequence"/>
</dbReference>
<evidence type="ECO:0000313" key="4">
    <source>
        <dbReference type="Proteomes" id="UP000075787"/>
    </source>
</evidence>
<evidence type="ECO:0000259" key="1">
    <source>
        <dbReference type="Pfam" id="PF01425"/>
    </source>
</evidence>
<dbReference type="InterPro" id="IPR023631">
    <property type="entry name" value="Amidase_dom"/>
</dbReference>
<dbReference type="InterPro" id="IPR053844">
    <property type="entry name" value="AH_C"/>
</dbReference>
<feature type="domain" description="Allophanate hydrolase C-terminal" evidence="2">
    <location>
        <begin position="479"/>
        <end position="602"/>
    </location>
</feature>
<accession>A0A161Q5F4</accession>
<dbReference type="NCBIfam" id="NF006043">
    <property type="entry name" value="PRK08186.1"/>
    <property type="match status" value="1"/>
</dbReference>
<organism evidence="3 4">
    <name type="scientific">Tistrella mobilis</name>
    <dbReference type="NCBI Taxonomy" id="171437"/>
    <lineage>
        <taxon>Bacteria</taxon>
        <taxon>Pseudomonadati</taxon>
        <taxon>Pseudomonadota</taxon>
        <taxon>Alphaproteobacteria</taxon>
        <taxon>Geminicoccales</taxon>
        <taxon>Geminicoccaceae</taxon>
        <taxon>Tistrella</taxon>
    </lineage>
</organism>
<sequence>MTDTLPAAFDIARLSAAYAAGETDPVTVVRLAFERIRAWPDPAVWILLRDEADLLAEARALMARGPAGLPLWGIPFAVKDNIDVAGLPTTAACPEFTYMPEQSATVVARLVAAGALLIGKTNLDQFATGLVGVRSPWGAPRSAFDAEYVSGGSSSGSGVAAAAGLVSFSLGTDTAGSGRVPAAFGNTVGLKPSRGLVSAAGVVPACRSLDCVTVFAQTADDAAAVLDVAAGHDPADPYSRPAPWPAGQPLPAAPAAFRFGVPAADALEFFGDRLNPPLFAASVARLESLGGEAVEIDLAPFLEVARLLYQGPWVAERTAAVGDFLAANPEAGHPVVRGIIEGGHGVTAVAAFRAMYRLEELRKVCDAVWDAVDLVITPTAGTTYTVAALEADPVLLNSNLGYYTNFMNLLDYAAVAVPAGFRDDGLPFGVTLFAPAFADRRLLALGDRLHRAAGLTAGATGLPLGPAGPRGAVEAGRTVDLAVVGAHMAGLPLNGELVAAGAQFVRAATTAPVYRLYALNQLSPARPGLVRVDEGGAGIAVEIWRMPVAALGRFVTGIAAPLGLGTLVLEDGGTVAGFICEAAAASEARDITGHGGWRAWMASQAAA</sequence>
<proteinExistence type="predicted"/>
<dbReference type="GeneID" id="97242373"/>
<evidence type="ECO:0000259" key="2">
    <source>
        <dbReference type="Pfam" id="PF21986"/>
    </source>
</evidence>
<name>A0A161Q5F4_9PROT</name>
<dbReference type="EMBL" id="LPZR01000098">
    <property type="protein sequence ID" value="KYO54048.1"/>
    <property type="molecule type" value="Genomic_DNA"/>
</dbReference>
<dbReference type="SUPFAM" id="SSF75304">
    <property type="entry name" value="Amidase signature (AS) enzymes"/>
    <property type="match status" value="1"/>
</dbReference>
<keyword evidence="3" id="KW-0378">Hydrolase</keyword>
<dbReference type="Gene3D" id="3.90.1300.10">
    <property type="entry name" value="Amidase signature (AS) domain"/>
    <property type="match status" value="1"/>
</dbReference>
<comment type="caution">
    <text evidence="3">The sequence shown here is derived from an EMBL/GenBank/DDBJ whole genome shotgun (WGS) entry which is preliminary data.</text>
</comment>
<dbReference type="Gene3D" id="3.10.490.10">
    <property type="entry name" value="Gamma-glutamyl cyclotransferase-like"/>
    <property type="match status" value="1"/>
</dbReference>
<dbReference type="RefSeq" id="WP_062763331.1">
    <property type="nucleotide sequence ID" value="NZ_CP121045.1"/>
</dbReference>
<dbReference type="InterPro" id="IPR014085">
    <property type="entry name" value="Allophanate_hydrolase"/>
</dbReference>
<dbReference type="NCBIfam" id="TIGR02713">
    <property type="entry name" value="allophanate_hyd"/>
    <property type="match status" value="1"/>
</dbReference>
<dbReference type="GO" id="GO:0016787">
    <property type="term" value="F:hydrolase activity"/>
    <property type="evidence" value="ECO:0007669"/>
    <property type="project" value="UniProtKB-KW"/>
</dbReference>
<dbReference type="PANTHER" id="PTHR11895:SF169">
    <property type="entry name" value="GLUTAMYL-TRNA(GLN) AMIDOTRANSFERASE"/>
    <property type="match status" value="1"/>
</dbReference>
<feature type="domain" description="Amidase" evidence="1">
    <location>
        <begin position="29"/>
        <end position="443"/>
    </location>
</feature>
<dbReference type="Pfam" id="PF01425">
    <property type="entry name" value="Amidase"/>
    <property type="match status" value="1"/>
</dbReference>
<dbReference type="InterPro" id="IPR036928">
    <property type="entry name" value="AS_sf"/>
</dbReference>
<reference evidence="3 4" key="1">
    <citation type="submission" date="2015-12" db="EMBL/GenBank/DDBJ databases">
        <title>Genome sequence of Tistrella mobilis MCCC 1A02139.</title>
        <authorList>
            <person name="Lu L."/>
            <person name="Lai Q."/>
            <person name="Shao Z."/>
            <person name="Qian P."/>
        </authorList>
    </citation>
    <scope>NUCLEOTIDE SEQUENCE [LARGE SCALE GENOMIC DNA]</scope>
    <source>
        <strain evidence="3 4">MCCC 1A02139</strain>
    </source>
</reference>
<dbReference type="Gene3D" id="1.20.58.1700">
    <property type="match status" value="1"/>
</dbReference>
<gene>
    <name evidence="3" type="ORF">AUP44_25875</name>
</gene>
<dbReference type="OrthoDB" id="7245165at2"/>
<dbReference type="AlphaFoldDB" id="A0A161Q5F4"/>
<evidence type="ECO:0000313" key="3">
    <source>
        <dbReference type="EMBL" id="KYO54048.1"/>
    </source>
</evidence>
<dbReference type="PANTHER" id="PTHR11895">
    <property type="entry name" value="TRANSAMIDASE"/>
    <property type="match status" value="1"/>
</dbReference>